<accession>A0A2Z6P2H1</accession>
<name>A0A2Z6P2H1_TRISU</name>
<protein>
    <submittedName>
        <fullName evidence="1">Uncharacterized protein</fullName>
    </submittedName>
</protein>
<proteinExistence type="predicted"/>
<dbReference type="EMBL" id="DF974460">
    <property type="protein sequence ID" value="GAU48693.1"/>
    <property type="molecule type" value="Genomic_DNA"/>
</dbReference>
<organism evidence="1 2">
    <name type="scientific">Trifolium subterraneum</name>
    <name type="common">Subterranean clover</name>
    <dbReference type="NCBI Taxonomy" id="3900"/>
    <lineage>
        <taxon>Eukaryota</taxon>
        <taxon>Viridiplantae</taxon>
        <taxon>Streptophyta</taxon>
        <taxon>Embryophyta</taxon>
        <taxon>Tracheophyta</taxon>
        <taxon>Spermatophyta</taxon>
        <taxon>Magnoliopsida</taxon>
        <taxon>eudicotyledons</taxon>
        <taxon>Gunneridae</taxon>
        <taxon>Pentapetalae</taxon>
        <taxon>rosids</taxon>
        <taxon>fabids</taxon>
        <taxon>Fabales</taxon>
        <taxon>Fabaceae</taxon>
        <taxon>Papilionoideae</taxon>
        <taxon>50 kb inversion clade</taxon>
        <taxon>NPAAA clade</taxon>
        <taxon>Hologalegina</taxon>
        <taxon>IRL clade</taxon>
        <taxon>Trifolieae</taxon>
        <taxon>Trifolium</taxon>
    </lineage>
</organism>
<reference evidence="2" key="1">
    <citation type="journal article" date="2017" name="Front. Plant Sci.">
        <title>Climate Clever Clovers: New Paradigm to Reduce the Environmental Footprint of Ruminants by Breeding Low Methanogenic Forages Utilizing Haplotype Variation.</title>
        <authorList>
            <person name="Kaur P."/>
            <person name="Appels R."/>
            <person name="Bayer P.E."/>
            <person name="Keeble-Gagnere G."/>
            <person name="Wang J."/>
            <person name="Hirakawa H."/>
            <person name="Shirasawa K."/>
            <person name="Vercoe P."/>
            <person name="Stefanova K."/>
            <person name="Durmic Z."/>
            <person name="Nichols P."/>
            <person name="Revell C."/>
            <person name="Isobe S.N."/>
            <person name="Edwards D."/>
            <person name="Erskine W."/>
        </authorList>
    </citation>
    <scope>NUCLEOTIDE SEQUENCE [LARGE SCALE GENOMIC DNA]</scope>
    <source>
        <strain evidence="2">cv. Daliak</strain>
    </source>
</reference>
<dbReference type="Proteomes" id="UP000242715">
    <property type="component" value="Unassembled WGS sequence"/>
</dbReference>
<evidence type="ECO:0000313" key="1">
    <source>
        <dbReference type="EMBL" id="GAU48693.1"/>
    </source>
</evidence>
<dbReference type="AlphaFoldDB" id="A0A2Z6P2H1"/>
<sequence length="82" mass="9390">MLKGLGTYRVTIEREAARFNNLRVMVFGSRVITKREKMCDLTTMIGLLRDAEEIEKTCIGDQNTMLDGGRNLLMTDNEGRFM</sequence>
<keyword evidence="2" id="KW-1185">Reference proteome</keyword>
<gene>
    <name evidence="1" type="ORF">TSUD_186860</name>
</gene>
<evidence type="ECO:0000313" key="2">
    <source>
        <dbReference type="Proteomes" id="UP000242715"/>
    </source>
</evidence>